<evidence type="ECO:0000256" key="2">
    <source>
        <dbReference type="ARBA" id="ARBA00022964"/>
    </source>
</evidence>
<protein>
    <recommendedName>
        <fullName evidence="7">2-oxoadipate dioxygenase/decarboxylase</fullName>
        <ecNumber evidence="6">1.13.11.93</ecNumber>
    </recommendedName>
    <alternativeName>
        <fullName evidence="8">2-hydroxyglutarate synthase</fullName>
    </alternativeName>
</protein>
<evidence type="ECO:0000256" key="6">
    <source>
        <dbReference type="ARBA" id="ARBA00035023"/>
    </source>
</evidence>
<proteinExistence type="inferred from homology"/>
<keyword evidence="3" id="KW-0560">Oxidoreductase</keyword>
<dbReference type="VEuPathDB" id="FungiDB:Z518_10527"/>
<dbReference type="GeneID" id="25298598"/>
<dbReference type="PANTHER" id="PTHR39479">
    <property type="match status" value="1"/>
</dbReference>
<evidence type="ECO:0000256" key="3">
    <source>
        <dbReference type="ARBA" id="ARBA00023002"/>
    </source>
</evidence>
<name>A0A0D2GPW6_9EURO</name>
<dbReference type="EMBL" id="KN847483">
    <property type="protein sequence ID" value="KIX00388.1"/>
    <property type="molecule type" value="Genomic_DNA"/>
</dbReference>
<sequence length="434" mass="49464">MSDMYKKEVPLYADLLSIVAEVDDKVSKEKLPARHRIERHGAIRLGTAKELRTIARMFALFNMHPVGYYDLSLVGFPLHATAFRPLTSSALAKNPFRVFTSLLRLDLLPHDTRLLAEKTLSKRNIFSDRLIELIEQVETQGLLTEEDESALLTEALKVFRWHSTAIVSHEAYIEMNSVHPMVADITSFPSAHINHLTPRTLDIDLVQETMEKRGLPAKERIEGPPRRDCGILLRQTSFKALEEQVRFVDSDGNIVDGRHTARFGEVEQRGAAVTDKGRKLYDTLLEKTNAIVKKNGTKEEDYQKVLRDTFAEYPDTWSELRSQKLVFFEYRLTETARPSEESTQTLSDLIEKGLVEFTPIVYEDFLPISAAGIFTSNLKDFSNKETQCAKGNRALLEECLGHAVQEPTRLYEQMEAESLDKCRRGLELAHIQVE</sequence>
<dbReference type="OrthoDB" id="8300246at2759"/>
<dbReference type="Proteomes" id="UP000053617">
    <property type="component" value="Unassembled WGS sequence"/>
</dbReference>
<evidence type="ECO:0000313" key="9">
    <source>
        <dbReference type="EMBL" id="KIX00388.1"/>
    </source>
</evidence>
<dbReference type="Gene3D" id="3.10.180.80">
    <property type="entry name" value="Uncharacterised protein PF07063, DUF1338"/>
    <property type="match status" value="1"/>
</dbReference>
<dbReference type="SMART" id="SM01150">
    <property type="entry name" value="DUF1338"/>
    <property type="match status" value="1"/>
</dbReference>
<dbReference type="EC" id="1.13.11.93" evidence="6"/>
<dbReference type="InterPro" id="IPR009770">
    <property type="entry name" value="HGLS"/>
</dbReference>
<dbReference type="GO" id="GO:0051213">
    <property type="term" value="F:dioxygenase activity"/>
    <property type="evidence" value="ECO:0007669"/>
    <property type="project" value="UniProtKB-KW"/>
</dbReference>
<keyword evidence="10" id="KW-1185">Reference proteome</keyword>
<dbReference type="Pfam" id="PF07063">
    <property type="entry name" value="HGLS"/>
    <property type="match status" value="1"/>
</dbReference>
<dbReference type="InterPro" id="IPR047869">
    <property type="entry name" value="YdcJ_bac-like"/>
</dbReference>
<gene>
    <name evidence="9" type="ORF">Z518_10527</name>
</gene>
<evidence type="ECO:0000256" key="5">
    <source>
        <dbReference type="ARBA" id="ARBA00035013"/>
    </source>
</evidence>
<evidence type="ECO:0000256" key="8">
    <source>
        <dbReference type="ARBA" id="ARBA00035045"/>
    </source>
</evidence>
<dbReference type="STRING" id="1442369.A0A0D2GPW6"/>
<evidence type="ECO:0000313" key="10">
    <source>
        <dbReference type="Proteomes" id="UP000053617"/>
    </source>
</evidence>
<evidence type="ECO:0000256" key="7">
    <source>
        <dbReference type="ARBA" id="ARBA00035034"/>
    </source>
</evidence>
<accession>A0A0D2GPW6</accession>
<keyword evidence="4" id="KW-0408">Iron</keyword>
<dbReference type="AlphaFoldDB" id="A0A0D2GPW6"/>
<reference evidence="9 10" key="1">
    <citation type="submission" date="2015-01" db="EMBL/GenBank/DDBJ databases">
        <title>The Genome Sequence of Rhinocladiella mackenzie CBS 650.93.</title>
        <authorList>
            <consortium name="The Broad Institute Genomics Platform"/>
            <person name="Cuomo C."/>
            <person name="de Hoog S."/>
            <person name="Gorbushina A."/>
            <person name="Stielow B."/>
            <person name="Teixiera M."/>
            <person name="Abouelleil A."/>
            <person name="Chapman S.B."/>
            <person name="Priest M."/>
            <person name="Young S.K."/>
            <person name="Wortman J."/>
            <person name="Nusbaum C."/>
            <person name="Birren B."/>
        </authorList>
    </citation>
    <scope>NUCLEOTIDE SEQUENCE [LARGE SCALE GENOMIC DNA]</scope>
    <source>
        <strain evidence="9 10">CBS 650.93</strain>
    </source>
</reference>
<dbReference type="PANTHER" id="PTHR39479:SF2">
    <property type="entry name" value="2-OXOADIPATE DIOXYGENASE_DECARBOXYLASE"/>
    <property type="match status" value="1"/>
</dbReference>
<comment type="similarity">
    <text evidence="5">Belongs to the 2-oxoadipate dioxygenase/decarboxylase family.</text>
</comment>
<keyword evidence="2" id="KW-0223">Dioxygenase</keyword>
<evidence type="ECO:0000256" key="1">
    <source>
        <dbReference type="ARBA" id="ARBA00001954"/>
    </source>
</evidence>
<dbReference type="HOGENOM" id="CLU_026640_0_0_1"/>
<dbReference type="CDD" id="cd16348">
    <property type="entry name" value="VOC_YdcJ_like"/>
    <property type="match status" value="1"/>
</dbReference>
<dbReference type="RefSeq" id="XP_013267524.1">
    <property type="nucleotide sequence ID" value="XM_013412070.1"/>
</dbReference>
<organism evidence="9 10">
    <name type="scientific">Rhinocladiella mackenziei CBS 650.93</name>
    <dbReference type="NCBI Taxonomy" id="1442369"/>
    <lineage>
        <taxon>Eukaryota</taxon>
        <taxon>Fungi</taxon>
        <taxon>Dikarya</taxon>
        <taxon>Ascomycota</taxon>
        <taxon>Pezizomycotina</taxon>
        <taxon>Eurotiomycetes</taxon>
        <taxon>Chaetothyriomycetidae</taxon>
        <taxon>Chaetothyriales</taxon>
        <taxon>Herpotrichiellaceae</taxon>
        <taxon>Rhinocladiella</taxon>
    </lineage>
</organism>
<evidence type="ECO:0000256" key="4">
    <source>
        <dbReference type="ARBA" id="ARBA00023004"/>
    </source>
</evidence>
<comment type="cofactor">
    <cofactor evidence="1">
        <name>Fe(2+)</name>
        <dbReference type="ChEBI" id="CHEBI:29033"/>
    </cofactor>
</comment>